<feature type="region of interest" description="Disordered" evidence="15">
    <location>
        <begin position="387"/>
        <end position="407"/>
    </location>
</feature>
<dbReference type="EMBL" id="PDLM01000007">
    <property type="protein sequence ID" value="RDW73119.1"/>
    <property type="molecule type" value="Genomic_DNA"/>
</dbReference>
<keyword evidence="9" id="KW-0862">Zinc</keyword>
<keyword evidence="5" id="KW-0158">Chromosome</keyword>
<dbReference type="GO" id="GO:0030870">
    <property type="term" value="C:Mre11 complex"/>
    <property type="evidence" value="ECO:0007669"/>
    <property type="project" value="UniProtKB-ARBA"/>
</dbReference>
<protein>
    <recommendedName>
        <fullName evidence="16">Rad50/SbcC-type AAA domain-containing protein</fullName>
    </recommendedName>
</protein>
<dbReference type="Pfam" id="PF13476">
    <property type="entry name" value="AAA_23"/>
    <property type="match status" value="1"/>
</dbReference>
<evidence type="ECO:0000256" key="6">
    <source>
        <dbReference type="ARBA" id="ARBA00022723"/>
    </source>
</evidence>
<feature type="coiled-coil region" evidence="14">
    <location>
        <begin position="158"/>
        <end position="227"/>
    </location>
</feature>
<dbReference type="PANTHER" id="PTHR18867">
    <property type="entry name" value="RAD50"/>
    <property type="match status" value="1"/>
</dbReference>
<evidence type="ECO:0000256" key="7">
    <source>
        <dbReference type="ARBA" id="ARBA00022763"/>
    </source>
</evidence>
<dbReference type="Gene3D" id="3.40.50.300">
    <property type="entry name" value="P-loop containing nucleotide triphosphate hydrolases"/>
    <property type="match status" value="2"/>
</dbReference>
<reference evidence="17 18" key="1">
    <citation type="journal article" date="2018" name="IMA Fungus">
        <title>IMA Genome-F 9: Draft genome sequence of Annulohypoxylon stygium, Aspergillus mulundensis, Berkeleyomyces basicola (syn. Thielaviopsis basicola), Ceratocystis smalleyi, two Cercospora beticola strains, Coleophoma cylindrospora, Fusarium fracticaudum, Phialophora cf. hyalina, and Morchella septimelata.</title>
        <authorList>
            <person name="Wingfield B.D."/>
            <person name="Bills G.F."/>
            <person name="Dong Y."/>
            <person name="Huang W."/>
            <person name="Nel W.J."/>
            <person name="Swalarsk-Parry B.S."/>
            <person name="Vaghefi N."/>
            <person name="Wilken P.M."/>
            <person name="An Z."/>
            <person name="de Beer Z.W."/>
            <person name="De Vos L."/>
            <person name="Chen L."/>
            <person name="Duong T.A."/>
            <person name="Gao Y."/>
            <person name="Hammerbacher A."/>
            <person name="Kikkert J.R."/>
            <person name="Li Y."/>
            <person name="Li H."/>
            <person name="Li K."/>
            <person name="Li Q."/>
            <person name="Liu X."/>
            <person name="Ma X."/>
            <person name="Naidoo K."/>
            <person name="Pethybridge S.J."/>
            <person name="Sun J."/>
            <person name="Steenkamp E.T."/>
            <person name="van der Nest M.A."/>
            <person name="van Wyk S."/>
            <person name="Wingfield M.J."/>
            <person name="Xiong C."/>
            <person name="Yue Q."/>
            <person name="Zhang X."/>
        </authorList>
    </citation>
    <scope>NUCLEOTIDE SEQUENCE [LARGE SCALE GENOMIC DNA]</scope>
    <source>
        <strain evidence="17 18">BP6252</strain>
    </source>
</reference>
<evidence type="ECO:0000256" key="9">
    <source>
        <dbReference type="ARBA" id="ARBA00022833"/>
    </source>
</evidence>
<gene>
    <name evidence="17" type="ORF">BP6252_07026</name>
</gene>
<feature type="coiled-coil region" evidence="14">
    <location>
        <begin position="675"/>
        <end position="714"/>
    </location>
</feature>
<dbReference type="GO" id="GO:0003691">
    <property type="term" value="F:double-stranded telomeric DNA binding"/>
    <property type="evidence" value="ECO:0007669"/>
    <property type="project" value="TreeGrafter"/>
</dbReference>
<dbReference type="GO" id="GO:0000794">
    <property type="term" value="C:condensed nuclear chromosome"/>
    <property type="evidence" value="ECO:0007669"/>
    <property type="project" value="TreeGrafter"/>
</dbReference>
<evidence type="ECO:0000313" key="18">
    <source>
        <dbReference type="Proteomes" id="UP000256645"/>
    </source>
</evidence>
<dbReference type="GO" id="GO:0046872">
    <property type="term" value="F:metal ion binding"/>
    <property type="evidence" value="ECO:0007669"/>
    <property type="project" value="UniProtKB-KW"/>
</dbReference>
<sequence>MSQICHDRTAAAEYQRRCFHPRSQGTNSSTDARLLAYFEQLCGEKEVMAQAKLSFKGTNGSRMVVTRNLQLTVKKATRSVRNLEGSLLMVKDGERTVISSKVGDLDRIVPQYLGVSEAILDSVIFCHQDESLWPMSEPSALKKKFDEIFEAQKYTKAIDNLKSLRKSQGEKLRELKIREEHEKSNKAKGERVMQHCTKLEAEIEELRENEKELSQAMATAMKDAEEKRSRSVKANGIQEELKTKRLRLKYVLDNISDLSNIEQLEESDQWLEDTLAKYEERMAQMHDEQDSLKSRYGEIQEQIEASRKKLSAKHTEQGQQQAAKETHETNIAQRVQLVKQAAHKHSIRGYDGDISESQVVDFVDRIGKASREKDRELERIQKINEDEQRQTQAAVSEVDARRSARSHDKILARQAITANDKTIATLERQMSGIKVDEGGRTLLESSHRDVEARFQQSTADFEAADWDKHLRTENKRLAELENDSQRLRDDLVQISRVAGARAALDQKKKDLKARSQGLETLTSTYGGQIESILGTTWQLETLEREFQLVHDERARVLEEAKKDQESVTRELSNIDFKLSSLGDTLKKKKTEARALETAVLSSIENEEGEPIISTDDYLDELSKLQDTYDESQRSFEGNQYVSDFYKTCIDTANRQDKCKLCERKFNDGKERNSFMDKLQKKIAARQQELVTEELEELKATLKRATDARAAYESFQKVSKTEIPALEQEYRKLEGQREIVLTRLEGRDTTVKQKDAGKKDADQLKKHVESIARHYHEISGYEEEISRLSTQQKMSGNSLTAEEIEEQGTQCEDQIRALRTKINKMKDEKDRAKSRTKDLELELSHAKTKLDQAGVQLDKKRELMSRIEECRQSNEQHRNAMQRADSELEACILQLERARALHDDTKQRGRAKENEVLAEQKKLSETVHEFKVNEQSIRSYIDDGGPEKLAACQKSITAFEKEQKTLNKEIASLTSTLNEMTKKISDSETLKRSISDNLKLRSNHRDRASLEQDVAELMESFSTEDAHRLANEVIDADKHYHHLSAERGPIVGAMKSKDEDLVRYLQEWETDYKDAAQNYREAHIKVETTKAAVEDLGQYGSALDAAVMKFHSLKMEEINRIAGELWQSTYQGTDIDTILIRSENENATAASTNRRNYNYRVCMVKQDAEMDMRGRCSAGQRVLASIIIRLALAECFGVNCGIIALDEPTTNLDQDNIKSLAESLHNIIKMRRQQQNFQLIVITHDEEFLKYMKCPEFTDNYWRVSRDGQQKSIIEKQSVAEIMG</sequence>
<evidence type="ECO:0000256" key="10">
    <source>
        <dbReference type="ARBA" id="ARBA00023054"/>
    </source>
</evidence>
<dbReference type="InterPro" id="IPR027417">
    <property type="entry name" value="P-loop_NTPase"/>
</dbReference>
<evidence type="ECO:0000256" key="1">
    <source>
        <dbReference type="ARBA" id="ARBA00001947"/>
    </source>
</evidence>
<evidence type="ECO:0000256" key="4">
    <source>
        <dbReference type="ARBA" id="ARBA00009439"/>
    </source>
</evidence>
<comment type="catalytic activity">
    <reaction evidence="13">
        <text>ATP + H2O = ADP + phosphate + H(+)</text>
        <dbReference type="Rhea" id="RHEA:13065"/>
        <dbReference type="ChEBI" id="CHEBI:15377"/>
        <dbReference type="ChEBI" id="CHEBI:15378"/>
        <dbReference type="ChEBI" id="CHEBI:30616"/>
        <dbReference type="ChEBI" id="CHEBI:43474"/>
        <dbReference type="ChEBI" id="CHEBI:456216"/>
    </reaction>
</comment>
<feature type="coiled-coil region" evidence="14">
    <location>
        <begin position="463"/>
        <end position="559"/>
    </location>
</feature>
<evidence type="ECO:0000256" key="2">
    <source>
        <dbReference type="ARBA" id="ARBA00004123"/>
    </source>
</evidence>
<comment type="caution">
    <text evidence="17">The sequence shown here is derived from an EMBL/GenBank/DDBJ whole genome shotgun (WGS) entry which is preliminary data.</text>
</comment>
<dbReference type="SUPFAM" id="SSF52540">
    <property type="entry name" value="P-loop containing nucleoside triphosphate hydrolases"/>
    <property type="match status" value="2"/>
</dbReference>
<evidence type="ECO:0000256" key="5">
    <source>
        <dbReference type="ARBA" id="ARBA00022454"/>
    </source>
</evidence>
<dbReference type="Proteomes" id="UP000256645">
    <property type="component" value="Unassembled WGS sequence"/>
</dbReference>
<feature type="coiled-coil region" evidence="14">
    <location>
        <begin position="261"/>
        <end position="295"/>
    </location>
</feature>
<dbReference type="GO" id="GO:0043047">
    <property type="term" value="F:single-stranded telomeric DNA binding"/>
    <property type="evidence" value="ECO:0007669"/>
    <property type="project" value="TreeGrafter"/>
</dbReference>
<name>A0A3D8RGE5_9HELO</name>
<keyword evidence="6" id="KW-0479">Metal-binding</keyword>
<keyword evidence="18" id="KW-1185">Reference proteome</keyword>
<dbReference type="GO" id="GO:0016887">
    <property type="term" value="F:ATP hydrolysis activity"/>
    <property type="evidence" value="ECO:0007669"/>
    <property type="project" value="InterPro"/>
</dbReference>
<dbReference type="GO" id="GO:0051880">
    <property type="term" value="F:G-quadruplex DNA binding"/>
    <property type="evidence" value="ECO:0007669"/>
    <property type="project" value="TreeGrafter"/>
</dbReference>
<organism evidence="17 18">
    <name type="scientific">Coleophoma cylindrospora</name>
    <dbReference type="NCBI Taxonomy" id="1849047"/>
    <lineage>
        <taxon>Eukaryota</taxon>
        <taxon>Fungi</taxon>
        <taxon>Dikarya</taxon>
        <taxon>Ascomycota</taxon>
        <taxon>Pezizomycotina</taxon>
        <taxon>Leotiomycetes</taxon>
        <taxon>Helotiales</taxon>
        <taxon>Dermateaceae</taxon>
        <taxon>Coleophoma</taxon>
    </lineage>
</organism>
<dbReference type="GO" id="GO:0000722">
    <property type="term" value="P:telomere maintenance via recombination"/>
    <property type="evidence" value="ECO:0007669"/>
    <property type="project" value="TreeGrafter"/>
</dbReference>
<evidence type="ECO:0000259" key="16">
    <source>
        <dbReference type="Pfam" id="PF13476"/>
    </source>
</evidence>
<keyword evidence="10 14" id="KW-0175">Coiled coil</keyword>
<evidence type="ECO:0000256" key="3">
    <source>
        <dbReference type="ARBA" id="ARBA00004286"/>
    </source>
</evidence>
<feature type="compositionally biased region" description="Basic and acidic residues" evidence="15">
    <location>
        <begin position="398"/>
        <end position="407"/>
    </location>
</feature>
<dbReference type="OrthoDB" id="18797at2759"/>
<evidence type="ECO:0000256" key="13">
    <source>
        <dbReference type="ARBA" id="ARBA00049360"/>
    </source>
</evidence>
<evidence type="ECO:0000256" key="11">
    <source>
        <dbReference type="ARBA" id="ARBA00023204"/>
    </source>
</evidence>
<dbReference type="FunFam" id="3.40.50.300:FF:000947">
    <property type="entry name" value="DNA repair protein RAD50"/>
    <property type="match status" value="1"/>
</dbReference>
<dbReference type="Pfam" id="PF13558">
    <property type="entry name" value="SbcC_Walker_B"/>
    <property type="match status" value="1"/>
</dbReference>
<dbReference type="PANTHER" id="PTHR18867:SF12">
    <property type="entry name" value="DNA REPAIR PROTEIN RAD50"/>
    <property type="match status" value="1"/>
</dbReference>
<keyword evidence="12" id="KW-0539">Nucleus</keyword>
<keyword evidence="7" id="KW-0227">DNA damage</keyword>
<feature type="coiled-coil region" evidence="14">
    <location>
        <begin position="800"/>
        <end position="900"/>
    </location>
</feature>
<comment type="similarity">
    <text evidence="4">Belongs to the SMC family. RAD50 subfamily.</text>
</comment>
<feature type="compositionally biased region" description="Polar residues" evidence="15">
    <location>
        <begin position="317"/>
        <end position="328"/>
    </location>
</feature>
<proteinExistence type="inferred from homology"/>
<evidence type="ECO:0000256" key="12">
    <source>
        <dbReference type="ARBA" id="ARBA00023242"/>
    </source>
</evidence>
<accession>A0A3D8RGE5</accession>
<evidence type="ECO:0000313" key="17">
    <source>
        <dbReference type="EMBL" id="RDW73119.1"/>
    </source>
</evidence>
<dbReference type="GO" id="GO:0007004">
    <property type="term" value="P:telomere maintenance via telomerase"/>
    <property type="evidence" value="ECO:0007669"/>
    <property type="project" value="TreeGrafter"/>
</dbReference>
<evidence type="ECO:0000256" key="8">
    <source>
        <dbReference type="ARBA" id="ARBA00022801"/>
    </source>
</evidence>
<feature type="domain" description="Rad50/SbcC-type AAA" evidence="16">
    <location>
        <begin position="41"/>
        <end position="209"/>
    </location>
</feature>
<evidence type="ECO:0000256" key="15">
    <source>
        <dbReference type="SAM" id="MobiDB-lite"/>
    </source>
</evidence>
<feature type="coiled-coil region" evidence="14">
    <location>
        <begin position="955"/>
        <end position="982"/>
    </location>
</feature>
<dbReference type="STRING" id="1849047.A0A3D8RGE5"/>
<keyword evidence="8" id="KW-0378">Hydrolase</keyword>
<dbReference type="GO" id="GO:0070192">
    <property type="term" value="P:chromosome organization involved in meiotic cell cycle"/>
    <property type="evidence" value="ECO:0007669"/>
    <property type="project" value="TreeGrafter"/>
</dbReference>
<comment type="subcellular location">
    <subcellularLocation>
        <location evidence="3">Chromosome</location>
    </subcellularLocation>
    <subcellularLocation>
        <location evidence="2">Nucleus</location>
    </subcellularLocation>
</comment>
<dbReference type="GO" id="GO:0006302">
    <property type="term" value="P:double-strand break repair"/>
    <property type="evidence" value="ECO:0007669"/>
    <property type="project" value="InterPro"/>
</dbReference>
<keyword evidence="11" id="KW-0234">DNA repair</keyword>
<evidence type="ECO:0000256" key="14">
    <source>
        <dbReference type="SAM" id="Coils"/>
    </source>
</evidence>
<dbReference type="InterPro" id="IPR038729">
    <property type="entry name" value="Rad50/SbcC_AAA"/>
</dbReference>
<comment type="cofactor">
    <cofactor evidence="1">
        <name>Zn(2+)</name>
        <dbReference type="ChEBI" id="CHEBI:29105"/>
    </cofactor>
</comment>
<feature type="region of interest" description="Disordered" evidence="15">
    <location>
        <begin position="306"/>
        <end position="328"/>
    </location>
</feature>